<name>A0A537IXQ3_9BACT</name>
<organism evidence="1 2">
    <name type="scientific">Candidatus Segetimicrobium genomatis</name>
    <dbReference type="NCBI Taxonomy" id="2569760"/>
    <lineage>
        <taxon>Bacteria</taxon>
        <taxon>Bacillati</taxon>
        <taxon>Candidatus Sysuimicrobiota</taxon>
        <taxon>Candidatus Sysuimicrobiia</taxon>
        <taxon>Candidatus Sysuimicrobiales</taxon>
        <taxon>Candidatus Segetimicrobiaceae</taxon>
        <taxon>Candidatus Segetimicrobium</taxon>
    </lineage>
</organism>
<sequence>MTEHSGREALTLEQLQVLARTRGYEFSTDRLTAILPELHRLERLAQRLRMLPLDDQSPTMRFTPQ</sequence>
<proteinExistence type="predicted"/>
<dbReference type="AlphaFoldDB" id="A0A537IXQ3"/>
<evidence type="ECO:0000313" key="2">
    <source>
        <dbReference type="Proteomes" id="UP000318834"/>
    </source>
</evidence>
<gene>
    <name evidence="1" type="ORF">E6H05_04680</name>
</gene>
<protein>
    <submittedName>
        <fullName evidence="1">Uncharacterized protein</fullName>
    </submittedName>
</protein>
<comment type="caution">
    <text evidence="1">The sequence shown here is derived from an EMBL/GenBank/DDBJ whole genome shotgun (WGS) entry which is preliminary data.</text>
</comment>
<accession>A0A537IXQ3</accession>
<evidence type="ECO:0000313" key="1">
    <source>
        <dbReference type="EMBL" id="TMI76104.1"/>
    </source>
</evidence>
<dbReference type="Proteomes" id="UP000318834">
    <property type="component" value="Unassembled WGS sequence"/>
</dbReference>
<reference evidence="1 2" key="1">
    <citation type="journal article" date="2019" name="Nat. Microbiol.">
        <title>Mediterranean grassland soil C-N compound turnover is dependent on rainfall and depth, and is mediated by genomically divergent microorganisms.</title>
        <authorList>
            <person name="Diamond S."/>
            <person name="Andeer P.F."/>
            <person name="Li Z."/>
            <person name="Crits-Christoph A."/>
            <person name="Burstein D."/>
            <person name="Anantharaman K."/>
            <person name="Lane K.R."/>
            <person name="Thomas B.C."/>
            <person name="Pan C."/>
            <person name="Northen T.R."/>
            <person name="Banfield J.F."/>
        </authorList>
    </citation>
    <scope>NUCLEOTIDE SEQUENCE [LARGE SCALE GENOMIC DNA]</scope>
    <source>
        <strain evidence="1">NP_8</strain>
    </source>
</reference>
<dbReference type="EMBL" id="VBAP01000030">
    <property type="protein sequence ID" value="TMI76104.1"/>
    <property type="molecule type" value="Genomic_DNA"/>
</dbReference>